<dbReference type="EMBL" id="GBXM01031628">
    <property type="protein sequence ID" value="JAH76949.1"/>
    <property type="molecule type" value="Transcribed_RNA"/>
</dbReference>
<reference evidence="1" key="1">
    <citation type="submission" date="2014-11" db="EMBL/GenBank/DDBJ databases">
        <authorList>
            <person name="Amaro Gonzalez C."/>
        </authorList>
    </citation>
    <scope>NUCLEOTIDE SEQUENCE</scope>
</reference>
<accession>A0A0E9VFP4</accession>
<name>A0A0E9VFP4_ANGAN</name>
<organism evidence="1">
    <name type="scientific">Anguilla anguilla</name>
    <name type="common">European freshwater eel</name>
    <name type="synonym">Muraena anguilla</name>
    <dbReference type="NCBI Taxonomy" id="7936"/>
    <lineage>
        <taxon>Eukaryota</taxon>
        <taxon>Metazoa</taxon>
        <taxon>Chordata</taxon>
        <taxon>Craniata</taxon>
        <taxon>Vertebrata</taxon>
        <taxon>Euteleostomi</taxon>
        <taxon>Actinopterygii</taxon>
        <taxon>Neopterygii</taxon>
        <taxon>Teleostei</taxon>
        <taxon>Anguilliformes</taxon>
        <taxon>Anguillidae</taxon>
        <taxon>Anguilla</taxon>
    </lineage>
</organism>
<sequence>MKAGGRVQALIRQWNATRMVFVGEKGELGT</sequence>
<evidence type="ECO:0000313" key="1">
    <source>
        <dbReference type="EMBL" id="JAH76949.1"/>
    </source>
</evidence>
<proteinExistence type="predicted"/>
<dbReference type="AlphaFoldDB" id="A0A0E9VFP4"/>
<protein>
    <submittedName>
        <fullName evidence="1">Uncharacterized protein</fullName>
    </submittedName>
</protein>
<reference evidence="1" key="2">
    <citation type="journal article" date="2015" name="Fish Shellfish Immunol.">
        <title>Early steps in the European eel (Anguilla anguilla)-Vibrio vulnificus interaction in the gills: Role of the RtxA13 toxin.</title>
        <authorList>
            <person name="Callol A."/>
            <person name="Pajuelo D."/>
            <person name="Ebbesson L."/>
            <person name="Teles M."/>
            <person name="MacKenzie S."/>
            <person name="Amaro C."/>
        </authorList>
    </citation>
    <scope>NUCLEOTIDE SEQUENCE</scope>
</reference>